<evidence type="ECO:0000256" key="16">
    <source>
        <dbReference type="PIRSR" id="PIRSR000148-1"/>
    </source>
</evidence>
<dbReference type="Proteomes" id="UP000184032">
    <property type="component" value="Unassembled WGS sequence"/>
</dbReference>
<dbReference type="SUPFAM" id="SSF55347">
    <property type="entry name" value="Glyceraldehyde-3-phosphate dehydrogenase-like, C-terminal domain"/>
    <property type="match status" value="1"/>
</dbReference>
<feature type="active site" description="Proton acceptor" evidence="15 16">
    <location>
        <position position="251"/>
    </location>
</feature>
<dbReference type="STRING" id="1120995.SAMN02745245_00643"/>
<dbReference type="CDD" id="cd02316">
    <property type="entry name" value="VcASADH2_like_N"/>
    <property type="match status" value="1"/>
</dbReference>
<keyword evidence="12 15" id="KW-0457">Lysine biosynthesis</keyword>
<keyword evidence="13 15" id="KW-0486">Methionine biosynthesis</keyword>
<evidence type="ECO:0000256" key="15">
    <source>
        <dbReference type="HAMAP-Rule" id="MF_02121"/>
    </source>
</evidence>
<dbReference type="EC" id="1.2.1.11" evidence="6 15"/>
<comment type="pathway">
    <text evidence="1 15">Amino-acid biosynthesis; L-methionine biosynthesis via de novo pathway; L-homoserine from L-aspartate: step 2/3.</text>
</comment>
<keyword evidence="11 15" id="KW-0560">Oxidoreductase</keyword>
<dbReference type="OrthoDB" id="9805684at2"/>
<dbReference type="Gene3D" id="3.30.360.10">
    <property type="entry name" value="Dihydrodipicolinate Reductase, domain 2"/>
    <property type="match status" value="1"/>
</dbReference>
<evidence type="ECO:0000313" key="18">
    <source>
        <dbReference type="EMBL" id="SHH14611.1"/>
    </source>
</evidence>
<keyword evidence="19" id="KW-1185">Reference proteome</keyword>
<feature type="binding site" evidence="15">
    <location>
        <position position="171"/>
    </location>
    <ligand>
        <name>substrate</name>
    </ligand>
</feature>
<organism evidence="18 19">
    <name type="scientific">Anaerosphaera aminiphila DSM 21120</name>
    <dbReference type="NCBI Taxonomy" id="1120995"/>
    <lineage>
        <taxon>Bacteria</taxon>
        <taxon>Bacillati</taxon>
        <taxon>Bacillota</taxon>
        <taxon>Tissierellia</taxon>
        <taxon>Tissierellales</taxon>
        <taxon>Peptoniphilaceae</taxon>
        <taxon>Anaerosphaera</taxon>
    </lineage>
</organism>
<feature type="binding site" evidence="15">
    <location>
        <begin position="25"/>
        <end position="28"/>
    </location>
    <ligand>
        <name>NADP(+)</name>
        <dbReference type="ChEBI" id="CHEBI:58349"/>
    </ligand>
</feature>
<evidence type="ECO:0000256" key="10">
    <source>
        <dbReference type="ARBA" id="ARBA00022915"/>
    </source>
</evidence>
<dbReference type="InterPro" id="IPR000534">
    <property type="entry name" value="Semialdehyde_DH_NAD-bd"/>
</dbReference>
<dbReference type="GO" id="GO:0019877">
    <property type="term" value="P:diaminopimelate biosynthetic process"/>
    <property type="evidence" value="ECO:0007669"/>
    <property type="project" value="UniProtKB-UniRule"/>
</dbReference>
<dbReference type="GO" id="GO:0009097">
    <property type="term" value="P:isoleucine biosynthetic process"/>
    <property type="evidence" value="ECO:0007669"/>
    <property type="project" value="UniProtKB-UniRule"/>
</dbReference>
<proteinExistence type="inferred from homology"/>
<dbReference type="GO" id="GO:0009088">
    <property type="term" value="P:threonine biosynthetic process"/>
    <property type="evidence" value="ECO:0007669"/>
    <property type="project" value="UniProtKB-UniRule"/>
</dbReference>
<dbReference type="GO" id="GO:0071266">
    <property type="term" value="P:'de novo' L-methionine biosynthetic process"/>
    <property type="evidence" value="ECO:0007669"/>
    <property type="project" value="UniProtKB-UniRule"/>
</dbReference>
<evidence type="ECO:0000259" key="17">
    <source>
        <dbReference type="SMART" id="SM00859"/>
    </source>
</evidence>
<dbReference type="SMART" id="SM00859">
    <property type="entry name" value="Semialdhyde_dh"/>
    <property type="match status" value="1"/>
</dbReference>
<sequence>MIYSIKNYEGVLVLGKFNLAIFGATGLVGQKMRTILEERNLPIENIYFFASKNSAGKIINFQSKNYTIEELSEENLKDKNIDYALCALESPLAKEFLPMATKYGITVIDNSSAFRMNDEIPLIVPEINPQESSKGNGIIASPNCSTIQSVVALYPIYKKYGIKRIVYTTYQAVSGSGINGIEDLYRGIWAGENNFYPHQIAYNVLPHIDDFLDDGYTKEEVKMIDETKKIFNDESLKITATAVRVPILNSHAVSINVETKKPFDLEEVFNDFRNEPGIVLYDDVKNNIYPMPTITTGEDEVYVGRIRRDNSVENGLNLFSVADNTRKGAALNTIQILEYLIKK</sequence>
<dbReference type="GO" id="GO:0051287">
    <property type="term" value="F:NAD binding"/>
    <property type="evidence" value="ECO:0007669"/>
    <property type="project" value="InterPro"/>
</dbReference>
<dbReference type="GO" id="GO:0050661">
    <property type="term" value="F:NADP binding"/>
    <property type="evidence" value="ECO:0007669"/>
    <property type="project" value="UniProtKB-UniRule"/>
</dbReference>
<evidence type="ECO:0000256" key="9">
    <source>
        <dbReference type="ARBA" id="ARBA00022857"/>
    </source>
</evidence>
<keyword evidence="9 15" id="KW-0521">NADP</keyword>
<dbReference type="HAMAP" id="MF_02121">
    <property type="entry name" value="ASADH"/>
    <property type="match status" value="1"/>
</dbReference>
<evidence type="ECO:0000256" key="4">
    <source>
        <dbReference type="ARBA" id="ARBA00010584"/>
    </source>
</evidence>
<evidence type="ECO:0000256" key="1">
    <source>
        <dbReference type="ARBA" id="ARBA00005021"/>
    </source>
</evidence>
<evidence type="ECO:0000256" key="3">
    <source>
        <dbReference type="ARBA" id="ARBA00005097"/>
    </source>
</evidence>
<reference evidence="18 19" key="1">
    <citation type="submission" date="2016-11" db="EMBL/GenBank/DDBJ databases">
        <authorList>
            <person name="Jaros S."/>
            <person name="Januszkiewicz K."/>
            <person name="Wedrychowicz H."/>
        </authorList>
    </citation>
    <scope>NUCLEOTIDE SEQUENCE [LARGE SCALE GENOMIC DNA]</scope>
    <source>
        <strain evidence="18 19">DSM 21120</strain>
    </source>
</reference>
<dbReference type="EMBL" id="FQXI01000003">
    <property type="protein sequence ID" value="SHH14611.1"/>
    <property type="molecule type" value="Genomic_DNA"/>
</dbReference>
<dbReference type="NCBIfam" id="NF011456">
    <property type="entry name" value="PRK14874.1"/>
    <property type="match status" value="1"/>
</dbReference>
<dbReference type="GO" id="GO:0046983">
    <property type="term" value="F:protein dimerization activity"/>
    <property type="evidence" value="ECO:0007669"/>
    <property type="project" value="InterPro"/>
</dbReference>
<dbReference type="InterPro" id="IPR012280">
    <property type="entry name" value="Semialdhyde_DH_dimer_dom"/>
</dbReference>
<accession>A0A1M5QLC5</accession>
<name>A0A1M5QLC5_9FIRM</name>
<gene>
    <name evidence="15" type="primary">asd</name>
    <name evidence="18" type="ORF">SAMN02745245_00643</name>
</gene>
<feature type="binding site" evidence="15">
    <location>
        <position position="244"/>
    </location>
    <ligand>
        <name>substrate</name>
    </ligand>
</feature>
<comment type="catalytic activity">
    <reaction evidence="14 15">
        <text>L-aspartate 4-semialdehyde + phosphate + NADP(+) = 4-phospho-L-aspartate + NADPH + H(+)</text>
        <dbReference type="Rhea" id="RHEA:24284"/>
        <dbReference type="ChEBI" id="CHEBI:15378"/>
        <dbReference type="ChEBI" id="CHEBI:43474"/>
        <dbReference type="ChEBI" id="CHEBI:57535"/>
        <dbReference type="ChEBI" id="CHEBI:57783"/>
        <dbReference type="ChEBI" id="CHEBI:58349"/>
        <dbReference type="ChEBI" id="CHEBI:537519"/>
        <dbReference type="EC" id="1.2.1.11"/>
    </reaction>
</comment>
<dbReference type="UniPathway" id="UPA00050">
    <property type="reaction ID" value="UER00463"/>
</dbReference>
<comment type="similarity">
    <text evidence="4 15">Belongs to the aspartate-semialdehyde dehydrogenase family.</text>
</comment>
<dbReference type="AlphaFoldDB" id="A0A1M5QLC5"/>
<dbReference type="GO" id="GO:0009089">
    <property type="term" value="P:lysine biosynthetic process via diaminopimelate"/>
    <property type="evidence" value="ECO:0007669"/>
    <property type="project" value="UniProtKB-UniRule"/>
</dbReference>
<evidence type="ECO:0000256" key="5">
    <source>
        <dbReference type="ARBA" id="ARBA00011738"/>
    </source>
</evidence>
<feature type="binding site" evidence="15">
    <location>
        <position position="115"/>
    </location>
    <ligand>
        <name>phosphate</name>
        <dbReference type="ChEBI" id="CHEBI:43474"/>
    </ligand>
</feature>
<feature type="domain" description="Semialdehyde dehydrogenase NAD-binding" evidence="17">
    <location>
        <begin position="18"/>
        <end position="135"/>
    </location>
</feature>
<comment type="pathway">
    <text evidence="2 15">Amino-acid biosynthesis; L-lysine biosynthesis via DAP pathway; (S)-tetrahydrodipicolinate from L-aspartate: step 2/4.</text>
</comment>
<dbReference type="CDD" id="cd18131">
    <property type="entry name" value="ASADH_C_bac_euk_like"/>
    <property type="match status" value="1"/>
</dbReference>
<dbReference type="UniPathway" id="UPA00051">
    <property type="reaction ID" value="UER00464"/>
</dbReference>
<comment type="function">
    <text evidence="15">Catalyzes the NADPH-dependent formation of L-aspartate-semialdehyde (L-ASA) by the reductive dephosphorylation of L-aspartyl-4-phosphate.</text>
</comment>
<comment type="pathway">
    <text evidence="3 15">Amino-acid biosynthesis; L-threonine biosynthesis; L-threonine from L-aspartate: step 2/5.</text>
</comment>
<evidence type="ECO:0000256" key="14">
    <source>
        <dbReference type="ARBA" id="ARBA00047891"/>
    </source>
</evidence>
<dbReference type="GO" id="GO:0004073">
    <property type="term" value="F:aspartate-semialdehyde dehydrogenase activity"/>
    <property type="evidence" value="ECO:0007669"/>
    <property type="project" value="UniProtKB-UniRule"/>
</dbReference>
<evidence type="ECO:0000256" key="2">
    <source>
        <dbReference type="ARBA" id="ARBA00005076"/>
    </source>
</evidence>
<dbReference type="UniPathway" id="UPA00034">
    <property type="reaction ID" value="UER00016"/>
</dbReference>
<evidence type="ECO:0000256" key="6">
    <source>
        <dbReference type="ARBA" id="ARBA00013120"/>
    </source>
</evidence>
<dbReference type="InterPro" id="IPR012080">
    <property type="entry name" value="Asp_semialdehyde_DH"/>
</dbReference>
<dbReference type="PANTHER" id="PTHR46278:SF2">
    <property type="entry name" value="ASPARTATE-SEMIALDEHYDE DEHYDROGENASE"/>
    <property type="match status" value="1"/>
</dbReference>
<evidence type="ECO:0000256" key="12">
    <source>
        <dbReference type="ARBA" id="ARBA00023154"/>
    </source>
</evidence>
<protein>
    <recommendedName>
        <fullName evidence="6 15">Aspartate-semialdehyde dehydrogenase</fullName>
        <shortName evidence="15">ASA dehydrogenase</shortName>
        <shortName evidence="15">ASADH</shortName>
        <ecNumber evidence="6 15">1.2.1.11</ecNumber>
    </recommendedName>
    <alternativeName>
        <fullName evidence="15">Aspartate-beta-semialdehyde dehydrogenase</fullName>
    </alternativeName>
</protein>
<evidence type="ECO:0000313" key="19">
    <source>
        <dbReference type="Proteomes" id="UP000184032"/>
    </source>
</evidence>
<dbReference type="Pfam" id="PF01118">
    <property type="entry name" value="Semialdhyde_dh"/>
    <property type="match status" value="1"/>
</dbReference>
<feature type="binding site" evidence="15">
    <location>
        <position position="324"/>
    </location>
    <ligand>
        <name>NADP(+)</name>
        <dbReference type="ChEBI" id="CHEBI:58349"/>
    </ligand>
</feature>
<comment type="caution">
    <text evidence="15">Lacks conserved residue(s) required for the propagation of feature annotation.</text>
</comment>
<evidence type="ECO:0000256" key="8">
    <source>
        <dbReference type="ARBA" id="ARBA00022697"/>
    </source>
</evidence>
<evidence type="ECO:0000256" key="13">
    <source>
        <dbReference type="ARBA" id="ARBA00023167"/>
    </source>
</evidence>
<comment type="subunit">
    <text evidence="5 15">Homodimer.</text>
</comment>
<dbReference type="InterPro" id="IPR036291">
    <property type="entry name" value="NAD(P)-bd_dom_sf"/>
</dbReference>
<dbReference type="NCBIfam" id="TIGR01296">
    <property type="entry name" value="asd_B"/>
    <property type="match status" value="1"/>
</dbReference>
<dbReference type="SUPFAM" id="SSF51735">
    <property type="entry name" value="NAD(P)-binding Rossmann-fold domains"/>
    <property type="match status" value="1"/>
</dbReference>
<feature type="binding site" evidence="15">
    <location>
        <begin position="174"/>
        <end position="175"/>
    </location>
    <ligand>
        <name>NADP(+)</name>
        <dbReference type="ChEBI" id="CHEBI:58349"/>
    </ligand>
</feature>
<dbReference type="PIRSF" id="PIRSF000148">
    <property type="entry name" value="ASA_dh"/>
    <property type="match status" value="1"/>
</dbReference>
<dbReference type="InterPro" id="IPR005986">
    <property type="entry name" value="Asp_semialdehyde_DH_beta"/>
</dbReference>
<keyword evidence="7 15" id="KW-0028">Amino-acid biosynthesis</keyword>
<dbReference type="Gene3D" id="3.40.50.720">
    <property type="entry name" value="NAD(P)-binding Rossmann-like Domain"/>
    <property type="match status" value="1"/>
</dbReference>
<dbReference type="PANTHER" id="PTHR46278">
    <property type="entry name" value="DEHYDROGENASE, PUTATIVE-RELATED"/>
    <property type="match status" value="1"/>
</dbReference>
<dbReference type="Pfam" id="PF02774">
    <property type="entry name" value="Semialdhyde_dhC"/>
    <property type="match status" value="1"/>
</dbReference>
<evidence type="ECO:0000256" key="7">
    <source>
        <dbReference type="ARBA" id="ARBA00022605"/>
    </source>
</evidence>
<keyword evidence="8 15" id="KW-0791">Threonine biosynthesis</keyword>
<evidence type="ECO:0000256" key="11">
    <source>
        <dbReference type="ARBA" id="ARBA00023002"/>
    </source>
</evidence>
<keyword evidence="10 15" id="KW-0220">Diaminopimelate biosynthesis</keyword>
<feature type="active site" description="Acyl-thioester intermediate" evidence="15 16">
    <location>
        <position position="144"/>
    </location>
</feature>
<feature type="binding site" evidence="15">
    <location>
        <begin position="53"/>
        <end position="54"/>
    </location>
    <ligand>
        <name>NADP(+)</name>
        <dbReference type="ChEBI" id="CHEBI:58349"/>
    </ligand>
</feature>